<dbReference type="CDD" id="cd10567">
    <property type="entry name" value="SWIB-MDM2_like"/>
    <property type="match status" value="1"/>
</dbReference>
<dbReference type="InterPro" id="IPR036885">
    <property type="entry name" value="SWIB_MDM2_dom_sf"/>
</dbReference>
<dbReference type="SUPFAM" id="SSF47592">
    <property type="entry name" value="SWIB/MDM2 domain"/>
    <property type="match status" value="1"/>
</dbReference>
<accession>A0A1D1YM61</accession>
<feature type="non-terminal residue" evidence="3">
    <location>
        <position position="1"/>
    </location>
</feature>
<dbReference type="EMBL" id="GDJX01012216">
    <property type="protein sequence ID" value="JAT55720.1"/>
    <property type="molecule type" value="Transcribed_RNA"/>
</dbReference>
<organism evidence="3">
    <name type="scientific">Anthurium amnicola</name>
    <dbReference type="NCBI Taxonomy" id="1678845"/>
    <lineage>
        <taxon>Eukaryota</taxon>
        <taxon>Viridiplantae</taxon>
        <taxon>Streptophyta</taxon>
        <taxon>Embryophyta</taxon>
        <taxon>Tracheophyta</taxon>
        <taxon>Spermatophyta</taxon>
        <taxon>Magnoliopsida</taxon>
        <taxon>Liliopsida</taxon>
        <taxon>Araceae</taxon>
        <taxon>Pothoideae</taxon>
        <taxon>Potheae</taxon>
        <taxon>Anthurium</taxon>
    </lineage>
</organism>
<protein>
    <submittedName>
        <fullName evidence="3">Protein TRI1</fullName>
    </submittedName>
</protein>
<dbReference type="InterPro" id="IPR003121">
    <property type="entry name" value="SWIB_MDM2_domain"/>
</dbReference>
<gene>
    <name evidence="3" type="primary">TRI1</name>
    <name evidence="3" type="ORF">g.34201</name>
</gene>
<dbReference type="AlphaFoldDB" id="A0A1D1YM61"/>
<dbReference type="PANTHER" id="PTHR13844">
    <property type="entry name" value="SWI/SNF-RELATED MATRIX-ASSOCIATED ACTIN-DEPENDENT REGULATOR OF CHROMATIN SUBFAMILY D"/>
    <property type="match status" value="1"/>
</dbReference>
<name>A0A1D1YM61_9ARAE</name>
<feature type="region of interest" description="Disordered" evidence="1">
    <location>
        <begin position="82"/>
        <end position="103"/>
    </location>
</feature>
<dbReference type="SMART" id="SM00151">
    <property type="entry name" value="SWIB"/>
    <property type="match status" value="1"/>
</dbReference>
<dbReference type="Pfam" id="PF02201">
    <property type="entry name" value="SWIB"/>
    <property type="match status" value="1"/>
</dbReference>
<feature type="domain" description="DM2" evidence="2">
    <location>
        <begin position="97"/>
        <end position="175"/>
    </location>
</feature>
<evidence type="ECO:0000259" key="2">
    <source>
        <dbReference type="PROSITE" id="PS51925"/>
    </source>
</evidence>
<evidence type="ECO:0000313" key="3">
    <source>
        <dbReference type="EMBL" id="JAT55720.1"/>
    </source>
</evidence>
<reference evidence="3" key="1">
    <citation type="submission" date="2015-07" db="EMBL/GenBank/DDBJ databases">
        <title>Transcriptome Assembly of Anthurium amnicola.</title>
        <authorList>
            <person name="Suzuki J."/>
        </authorList>
    </citation>
    <scope>NUCLEOTIDE SEQUENCE</scope>
</reference>
<dbReference type="InterPro" id="IPR019835">
    <property type="entry name" value="SWIB_domain"/>
</dbReference>
<dbReference type="PROSITE" id="PS51925">
    <property type="entry name" value="SWIB_MDM2"/>
    <property type="match status" value="1"/>
</dbReference>
<sequence>GLSAAAGALFPFPSPSSSAVEGHDRYPGTMAAAASLFGCCSASRPLSGQGSPLMPPKALPASSHFAVVLPRRRVLSPLCTASKPASTATNGKGKPRGISQPKPISPAMQELLGVPEIPRTLALKQIWAYIKQHNLQDPEDKKVIVCDEKLKNIFGGRERVGFLEISRLLNPHFIK</sequence>
<evidence type="ECO:0000256" key="1">
    <source>
        <dbReference type="SAM" id="MobiDB-lite"/>
    </source>
</evidence>
<proteinExistence type="predicted"/>
<dbReference type="Gene3D" id="1.10.245.10">
    <property type="entry name" value="SWIB/MDM2 domain"/>
    <property type="match status" value="1"/>
</dbReference>